<dbReference type="KEGG" id="ero:EROM_091290"/>
<dbReference type="GeneID" id="20564353"/>
<feature type="compositionally biased region" description="Basic and acidic residues" evidence="1">
    <location>
        <begin position="119"/>
        <end position="157"/>
    </location>
</feature>
<feature type="compositionally biased region" description="Basic and acidic residues" evidence="1">
    <location>
        <begin position="44"/>
        <end position="65"/>
    </location>
</feature>
<accession>I7AG67</accession>
<evidence type="ECO:0000313" key="2">
    <source>
        <dbReference type="EMBL" id="AFN83745.1"/>
    </source>
</evidence>
<dbReference type="RefSeq" id="XP_009265242.1">
    <property type="nucleotide sequence ID" value="XM_009266967.1"/>
</dbReference>
<sequence length="169" mass="19869">MTSAEDRELGLEKKIHKAALLETVDVLNKVADKRDKGGRKKAYIKSEEKENKSKKDVQRKADRHGIKPSKQKRNAMKKCGQTTDEKEDKDLKKCPMKMTRKERRLEKLKNKGKGPSSKEYYEKFIKKYKDKSPEKKVSKDILPSKRKEDFPKDDDSKRKKTPFSQKKKR</sequence>
<feature type="compositionally biased region" description="Basic residues" evidence="1">
    <location>
        <begin position="158"/>
        <end position="169"/>
    </location>
</feature>
<protein>
    <submittedName>
        <fullName evidence="2">Uncharacterized protein</fullName>
    </submittedName>
</protein>
<dbReference type="OrthoDB" id="2195633at2759"/>
<feature type="compositionally biased region" description="Basic and acidic residues" evidence="1">
    <location>
        <begin position="83"/>
        <end position="93"/>
    </location>
</feature>
<feature type="compositionally biased region" description="Basic residues" evidence="1">
    <location>
        <begin position="66"/>
        <end position="76"/>
    </location>
</feature>
<keyword evidence="3" id="KW-1185">Reference proteome</keyword>
<proteinExistence type="predicted"/>
<dbReference type="HOGENOM" id="CLU_1610741_0_0_1"/>
<feature type="region of interest" description="Disordered" evidence="1">
    <location>
        <begin position="33"/>
        <end position="169"/>
    </location>
</feature>
<dbReference type="Proteomes" id="UP000010094">
    <property type="component" value="Chromosome IXb"/>
</dbReference>
<dbReference type="AlphaFoldDB" id="I7AG67"/>
<reference evidence="2" key="1">
    <citation type="journal article" date="2012" name="Proc. Natl. Acad. Sci. U.S.A.">
        <title>Gain and loss of multiple functionally related, horizontally transferred genes in the reduced genomes of two microsporidian parasites.</title>
        <authorList>
            <person name="Pombert J.-F."/>
            <person name="Selman M."/>
            <person name="Burki F."/>
            <person name="Bardell F.T."/>
            <person name="Farinelli L."/>
            <person name="Solter L.F."/>
            <person name="Whitman D.W."/>
            <person name="Weiss L.M."/>
            <person name="Corradi N."/>
            <person name="Keeling P.J."/>
        </authorList>
    </citation>
    <scope>NUCLEOTIDE SEQUENCE [LARGE SCALE GENOMIC DNA]</scope>
    <source>
        <strain evidence="2">SJ-2008</strain>
    </source>
</reference>
<organism evidence="2 3">
    <name type="scientific">Encephalitozoon romaleae (strain SJ-2008)</name>
    <name type="common">Microsporidian parasite</name>
    <dbReference type="NCBI Taxonomy" id="1178016"/>
    <lineage>
        <taxon>Eukaryota</taxon>
        <taxon>Fungi</taxon>
        <taxon>Fungi incertae sedis</taxon>
        <taxon>Microsporidia</taxon>
        <taxon>Unikaryonidae</taxon>
        <taxon>Encephalitozoon</taxon>
    </lineage>
</organism>
<evidence type="ECO:0000313" key="3">
    <source>
        <dbReference type="Proteomes" id="UP000010094"/>
    </source>
</evidence>
<gene>
    <name evidence="2" type="ordered locus">EROM_091290</name>
</gene>
<dbReference type="VEuPathDB" id="MicrosporidiaDB:EROM_091290"/>
<evidence type="ECO:0000256" key="1">
    <source>
        <dbReference type="SAM" id="MobiDB-lite"/>
    </source>
</evidence>
<dbReference type="EMBL" id="CP003527">
    <property type="protein sequence ID" value="AFN83745.1"/>
    <property type="molecule type" value="Genomic_DNA"/>
</dbReference>
<name>I7AG67_ENCRO</name>